<proteinExistence type="predicted"/>
<sequence length="302" mass="34005">MPGPSNSKNKGKKDKKRSRPRLSFESTSSSDTYTSECSTSSESQWLPTPPSISPLHSPKLPDELPELHFVQESESYADNPLLYRPFIHDPGNGKRVRDARAFMSSFFAQPPAMDDPLCAEFSQEEVLQMLSTVLPEETALILWYNKSRATSRICPACQRLYHLGDVLQDHLEDEHDPQADPQKQRPPPLQMQREQDISGICSTLCFVLACYNYPNAIRSAWGRTADEMDDESWAQLNSPGDASASATSVGLGTLVRMTRLHDLGLAQLCLPDVDFDSEEEMYEEEYPYEEAEDTIRRPVLVA</sequence>
<evidence type="ECO:0000313" key="3">
    <source>
        <dbReference type="EMBL" id="KAJ7637127.1"/>
    </source>
</evidence>
<feature type="compositionally biased region" description="Basic residues" evidence="1">
    <location>
        <begin position="9"/>
        <end position="20"/>
    </location>
</feature>
<reference evidence="3" key="1">
    <citation type="submission" date="2023-03" db="EMBL/GenBank/DDBJ databases">
        <title>Massive genome expansion in bonnet fungi (Mycena s.s.) driven by repeated elements and novel gene families across ecological guilds.</title>
        <authorList>
            <consortium name="Lawrence Berkeley National Laboratory"/>
            <person name="Harder C.B."/>
            <person name="Miyauchi S."/>
            <person name="Viragh M."/>
            <person name="Kuo A."/>
            <person name="Thoen E."/>
            <person name="Andreopoulos B."/>
            <person name="Lu D."/>
            <person name="Skrede I."/>
            <person name="Drula E."/>
            <person name="Henrissat B."/>
            <person name="Morin E."/>
            <person name="Kohler A."/>
            <person name="Barry K."/>
            <person name="LaButti K."/>
            <person name="Morin E."/>
            <person name="Salamov A."/>
            <person name="Lipzen A."/>
            <person name="Mereny Z."/>
            <person name="Hegedus B."/>
            <person name="Baldrian P."/>
            <person name="Stursova M."/>
            <person name="Weitz H."/>
            <person name="Taylor A."/>
            <person name="Grigoriev I.V."/>
            <person name="Nagy L.G."/>
            <person name="Martin F."/>
            <person name="Kauserud H."/>
        </authorList>
    </citation>
    <scope>NUCLEOTIDE SEQUENCE</scope>
    <source>
        <strain evidence="3">9284</strain>
    </source>
</reference>
<evidence type="ECO:0000256" key="1">
    <source>
        <dbReference type="SAM" id="MobiDB-lite"/>
    </source>
</evidence>
<evidence type="ECO:0000259" key="2">
    <source>
        <dbReference type="PROSITE" id="PS00028"/>
    </source>
</evidence>
<dbReference type="AlphaFoldDB" id="A0AAD7FSV1"/>
<feature type="domain" description="C2H2-type" evidence="2">
    <location>
        <begin position="154"/>
        <end position="175"/>
    </location>
</feature>
<dbReference type="Proteomes" id="UP001221142">
    <property type="component" value="Unassembled WGS sequence"/>
</dbReference>
<gene>
    <name evidence="3" type="ORF">FB45DRAFT_829448</name>
</gene>
<comment type="caution">
    <text evidence="3">The sequence shown here is derived from an EMBL/GenBank/DDBJ whole genome shotgun (WGS) entry which is preliminary data.</text>
</comment>
<protein>
    <recommendedName>
        <fullName evidence="2">C2H2-type domain-containing protein</fullName>
    </recommendedName>
</protein>
<name>A0AAD7FSV1_9AGAR</name>
<keyword evidence="4" id="KW-1185">Reference proteome</keyword>
<organism evidence="3 4">
    <name type="scientific">Roridomyces roridus</name>
    <dbReference type="NCBI Taxonomy" id="1738132"/>
    <lineage>
        <taxon>Eukaryota</taxon>
        <taxon>Fungi</taxon>
        <taxon>Dikarya</taxon>
        <taxon>Basidiomycota</taxon>
        <taxon>Agaricomycotina</taxon>
        <taxon>Agaricomycetes</taxon>
        <taxon>Agaricomycetidae</taxon>
        <taxon>Agaricales</taxon>
        <taxon>Marasmiineae</taxon>
        <taxon>Mycenaceae</taxon>
        <taxon>Roridomyces</taxon>
    </lineage>
</organism>
<dbReference type="InterPro" id="IPR013087">
    <property type="entry name" value="Znf_C2H2_type"/>
</dbReference>
<evidence type="ECO:0000313" key="4">
    <source>
        <dbReference type="Proteomes" id="UP001221142"/>
    </source>
</evidence>
<accession>A0AAD7FSV1</accession>
<feature type="region of interest" description="Disordered" evidence="1">
    <location>
        <begin position="173"/>
        <end position="193"/>
    </location>
</feature>
<dbReference type="PROSITE" id="PS00028">
    <property type="entry name" value="ZINC_FINGER_C2H2_1"/>
    <property type="match status" value="1"/>
</dbReference>
<feature type="compositionally biased region" description="Low complexity" evidence="1">
    <location>
        <begin position="21"/>
        <end position="43"/>
    </location>
</feature>
<feature type="region of interest" description="Disordered" evidence="1">
    <location>
        <begin position="1"/>
        <end position="59"/>
    </location>
</feature>
<dbReference type="EMBL" id="JARKIF010000006">
    <property type="protein sequence ID" value="KAJ7637127.1"/>
    <property type="molecule type" value="Genomic_DNA"/>
</dbReference>